<name>A0ABX0NHV6_9BURK</name>
<evidence type="ECO:0000313" key="2">
    <source>
        <dbReference type="Proteomes" id="UP000621455"/>
    </source>
</evidence>
<comment type="caution">
    <text evidence="1">The sequence shown here is derived from an EMBL/GenBank/DDBJ whole genome shotgun (WGS) entry which is preliminary data.</text>
</comment>
<keyword evidence="2" id="KW-1185">Reference proteome</keyword>
<dbReference type="EMBL" id="WHJG01000039">
    <property type="protein sequence ID" value="NHZ82822.1"/>
    <property type="molecule type" value="Genomic_DNA"/>
</dbReference>
<evidence type="ECO:0000313" key="1">
    <source>
        <dbReference type="EMBL" id="NHZ82822.1"/>
    </source>
</evidence>
<organism evidence="1 2">
    <name type="scientific">Massilia frigida</name>
    <dbReference type="NCBI Taxonomy" id="2609281"/>
    <lineage>
        <taxon>Bacteria</taxon>
        <taxon>Pseudomonadati</taxon>
        <taxon>Pseudomonadota</taxon>
        <taxon>Betaproteobacteria</taxon>
        <taxon>Burkholderiales</taxon>
        <taxon>Oxalobacteraceae</taxon>
        <taxon>Telluria group</taxon>
        <taxon>Massilia</taxon>
    </lineage>
</organism>
<dbReference type="RefSeq" id="WP_167091466.1">
    <property type="nucleotide sequence ID" value="NZ_WHJG01000039.1"/>
</dbReference>
<dbReference type="PANTHER" id="PTHR39624">
    <property type="entry name" value="PROTEIN INVOLVED IN RIMO-MEDIATED BETA-METHYLTHIOLATION OF RIBOSOMAL PROTEIN S12 YCAO"/>
    <property type="match status" value="1"/>
</dbReference>
<dbReference type="Gene3D" id="3.30.300.20">
    <property type="match status" value="1"/>
</dbReference>
<dbReference type="SUPFAM" id="SSF82784">
    <property type="entry name" value="OsmC-like"/>
    <property type="match status" value="1"/>
</dbReference>
<gene>
    <name evidence="1" type="ORF">F2P44_26630</name>
</gene>
<sequence length="134" mass="14480">MSITVKRDLSQPMRHIVHVRNHLIPADGSVEEGGADAGPSPHDLYDAALGACKALTVVWYAKRKGIPVEDIEVTIERDASDERKGVYRLSAALQFGGDLSEAQRADLLSAAEKCPIQKLMTGVTTEITTTLVQP</sequence>
<accession>A0ABX0NHV6</accession>
<dbReference type="Pfam" id="PF02566">
    <property type="entry name" value="OsmC"/>
    <property type="match status" value="1"/>
</dbReference>
<proteinExistence type="predicted"/>
<dbReference type="InterPro" id="IPR003718">
    <property type="entry name" value="OsmC/Ohr_fam"/>
</dbReference>
<dbReference type="PANTHER" id="PTHR39624:SF2">
    <property type="entry name" value="OSMC-LIKE PROTEIN"/>
    <property type="match status" value="1"/>
</dbReference>
<protein>
    <submittedName>
        <fullName evidence="1">OsmC family peroxiredoxin</fullName>
    </submittedName>
</protein>
<reference evidence="1 2" key="1">
    <citation type="submission" date="2019-10" db="EMBL/GenBank/DDBJ databases">
        <title>Taxonomy of Antarctic Massilia spp.: description of Massilia rubra sp. nov., Massilia aquatica sp. nov., Massilia mucilaginosa sp. nov., Massilia frigida sp. nov. isolated from streams, lakes and regoliths.</title>
        <authorList>
            <person name="Holochova P."/>
            <person name="Sedlacek I."/>
            <person name="Kralova S."/>
            <person name="Maslanova I."/>
            <person name="Busse H.-J."/>
            <person name="Stankova E."/>
            <person name="Vrbovska V."/>
            <person name="Kovarovic V."/>
            <person name="Bartak M."/>
            <person name="Svec P."/>
            <person name="Pantucek R."/>
        </authorList>
    </citation>
    <scope>NUCLEOTIDE SEQUENCE [LARGE SCALE GENOMIC DNA]</scope>
    <source>
        <strain evidence="1 2">CCM 8695</strain>
    </source>
</reference>
<dbReference type="Proteomes" id="UP000621455">
    <property type="component" value="Unassembled WGS sequence"/>
</dbReference>
<dbReference type="InterPro" id="IPR015946">
    <property type="entry name" value="KH_dom-like_a/b"/>
</dbReference>
<dbReference type="InterPro" id="IPR036102">
    <property type="entry name" value="OsmC/Ohrsf"/>
</dbReference>